<name>A0A221UUP9_9FLAO</name>
<accession>A0A221UUP9</accession>
<evidence type="ECO:0000313" key="1">
    <source>
        <dbReference type="EMBL" id="ASO05109.1"/>
    </source>
</evidence>
<dbReference type="KEGG" id="aalg:AREALGSMS7_01641"/>
<organism evidence="1 2">
    <name type="scientific">Arenibacter algicola</name>
    <dbReference type="NCBI Taxonomy" id="616991"/>
    <lineage>
        <taxon>Bacteria</taxon>
        <taxon>Pseudomonadati</taxon>
        <taxon>Bacteroidota</taxon>
        <taxon>Flavobacteriia</taxon>
        <taxon>Flavobacteriales</taxon>
        <taxon>Flavobacteriaceae</taxon>
        <taxon>Arenibacter</taxon>
    </lineage>
</organism>
<dbReference type="EMBL" id="CP022515">
    <property type="protein sequence ID" value="ASO05109.1"/>
    <property type="molecule type" value="Genomic_DNA"/>
</dbReference>
<evidence type="ECO:0000313" key="2">
    <source>
        <dbReference type="Proteomes" id="UP000204551"/>
    </source>
</evidence>
<dbReference type="Proteomes" id="UP000204551">
    <property type="component" value="Chromosome"/>
</dbReference>
<gene>
    <name evidence="1" type="ORF">AREALGSMS7_01641</name>
</gene>
<dbReference type="AlphaFoldDB" id="A0A221UUP9"/>
<proteinExistence type="predicted"/>
<sequence>MNSKKEIIEFINAQSNNALNTLNTSYSNINVSKDVWWFNVATHKFESDVNLLLKAEDKVIWVYLPKGFANNLGSVFKIRPDKNAVDLEISSNKRYMYLKDVKSGGTGFDFTNYVQKIIALN</sequence>
<dbReference type="RefSeq" id="WP_157730720.1">
    <property type="nucleotide sequence ID" value="NZ_CP022515.1"/>
</dbReference>
<protein>
    <submittedName>
        <fullName evidence="1">Uncharacterized protein</fullName>
    </submittedName>
</protein>
<reference evidence="1 2" key="1">
    <citation type="submission" date="2017-07" db="EMBL/GenBank/DDBJ databases">
        <title>Genome Sequence of Arenibacter algicola Strain SMS7 Isolated from a culture of the Diatom Skeletonema marinoi.</title>
        <authorList>
            <person name="Topel M."/>
            <person name="Pinder M.I.M."/>
            <person name="Johansson O.N."/>
            <person name="Kourtchenko O."/>
            <person name="Godhe A."/>
            <person name="Clarke A.K."/>
        </authorList>
    </citation>
    <scope>NUCLEOTIDE SEQUENCE [LARGE SCALE GENOMIC DNA]</scope>
    <source>
        <strain evidence="1 2">SMS7</strain>
    </source>
</reference>